<evidence type="ECO:0000256" key="5">
    <source>
        <dbReference type="ARBA" id="ARBA00023136"/>
    </source>
</evidence>
<dbReference type="SUPFAM" id="SSF161098">
    <property type="entry name" value="MetI-like"/>
    <property type="match status" value="1"/>
</dbReference>
<keyword evidence="3 6" id="KW-0812">Transmembrane</keyword>
<keyword evidence="4 6" id="KW-1133">Transmembrane helix</keyword>
<evidence type="ECO:0000256" key="3">
    <source>
        <dbReference type="ARBA" id="ARBA00022692"/>
    </source>
</evidence>
<dbReference type="InterPro" id="IPR000515">
    <property type="entry name" value="MetI-like"/>
</dbReference>
<comment type="subcellular location">
    <subcellularLocation>
        <location evidence="6">Cell membrane</location>
        <topology evidence="6">Multi-pass membrane protein</topology>
    </subcellularLocation>
    <subcellularLocation>
        <location evidence="1">Membrane</location>
        <topology evidence="1">Multi-pass membrane protein</topology>
    </subcellularLocation>
</comment>
<dbReference type="GO" id="GO:0005886">
    <property type="term" value="C:plasma membrane"/>
    <property type="evidence" value="ECO:0007669"/>
    <property type="project" value="UniProtKB-SubCell"/>
</dbReference>
<keyword evidence="2 6" id="KW-0813">Transport</keyword>
<sequence>MLDDNGDFIGKPPYSPVEFPPFGTNVMGESLIYNILAGAKYTIIFVLIVCLFRFLISSGLALIYAFYIHKFRNLVQRVVEITYIIPPVIIVFFLLAPMLWFFQEDSFRFMFLLVLVLIGIGTPPLTLLIGDEIKGELHKDYIKIAKLQGVSNFYIFKKHIWRNIKPRIGIFFIQNNIQLLLLLIHLGVLGIFIGGSRKIDITEENTTSLSITNEWGGLIGSSYQEFLHHPWIVMSPLFSFMILIILLKIVLAGIEESTKLK</sequence>
<gene>
    <name evidence="8" type="ORF">KCX74_00105</name>
</gene>
<dbReference type="GO" id="GO:0055085">
    <property type="term" value="P:transmembrane transport"/>
    <property type="evidence" value="ECO:0007669"/>
    <property type="project" value="InterPro"/>
</dbReference>
<feature type="transmembrane region" description="Helical" evidence="6">
    <location>
        <begin position="168"/>
        <end position="193"/>
    </location>
</feature>
<dbReference type="PANTHER" id="PTHR43839:SF3">
    <property type="entry name" value="OLIGOPEPTIDE ABC TRANSPORTER, PERMEASE PROTEIN"/>
    <property type="match status" value="1"/>
</dbReference>
<reference evidence="8" key="1">
    <citation type="submission" date="2021-04" db="EMBL/GenBank/DDBJ databases">
        <title>Isolation and polyphasic classification of algal microorganism.</title>
        <authorList>
            <person name="Wang S."/>
        </authorList>
    </citation>
    <scope>NUCLEOTIDE SEQUENCE</scope>
    <source>
        <strain evidence="8">720a</strain>
    </source>
</reference>
<dbReference type="InterPro" id="IPR035906">
    <property type="entry name" value="MetI-like_sf"/>
</dbReference>
<keyword evidence="9" id="KW-1185">Reference proteome</keyword>
<dbReference type="PROSITE" id="PS50928">
    <property type="entry name" value="ABC_TM1"/>
    <property type="match status" value="1"/>
</dbReference>
<dbReference type="EMBL" id="JAGSOT010000001">
    <property type="protein sequence ID" value="MBR7794441.1"/>
    <property type="molecule type" value="Genomic_DNA"/>
</dbReference>
<dbReference type="PANTHER" id="PTHR43839">
    <property type="entry name" value="OPPC IN A BINDING PROTEIN-DEPENDENT TRANSPORT SYSTEM"/>
    <property type="match status" value="1"/>
</dbReference>
<evidence type="ECO:0000256" key="1">
    <source>
        <dbReference type="ARBA" id="ARBA00004141"/>
    </source>
</evidence>
<accession>A0A941DS97</accession>
<keyword evidence="5 6" id="KW-0472">Membrane</keyword>
<feature type="domain" description="ABC transmembrane type-1" evidence="7">
    <location>
        <begin position="39"/>
        <end position="251"/>
    </location>
</feature>
<dbReference type="Proteomes" id="UP000675284">
    <property type="component" value="Unassembled WGS sequence"/>
</dbReference>
<comment type="caution">
    <text evidence="8">The sequence shown here is derived from an EMBL/GenBank/DDBJ whole genome shotgun (WGS) entry which is preliminary data.</text>
</comment>
<feature type="transmembrane region" description="Helical" evidence="6">
    <location>
        <begin position="43"/>
        <end position="69"/>
    </location>
</feature>
<evidence type="ECO:0000256" key="4">
    <source>
        <dbReference type="ARBA" id="ARBA00022989"/>
    </source>
</evidence>
<name>A0A941DS97_9BACI</name>
<organism evidence="8 9">
    <name type="scientific">Virgibacillus salarius</name>
    <dbReference type="NCBI Taxonomy" id="447199"/>
    <lineage>
        <taxon>Bacteria</taxon>
        <taxon>Bacillati</taxon>
        <taxon>Bacillota</taxon>
        <taxon>Bacilli</taxon>
        <taxon>Bacillales</taxon>
        <taxon>Bacillaceae</taxon>
        <taxon>Virgibacillus</taxon>
    </lineage>
</organism>
<protein>
    <submittedName>
        <fullName evidence="8">ABC transporter permease subunit</fullName>
    </submittedName>
</protein>
<dbReference type="Gene3D" id="1.10.3720.10">
    <property type="entry name" value="MetI-like"/>
    <property type="match status" value="1"/>
</dbReference>
<comment type="similarity">
    <text evidence="6">Belongs to the binding-protein-dependent transport system permease family.</text>
</comment>
<proteinExistence type="inferred from homology"/>
<dbReference type="CDD" id="cd06261">
    <property type="entry name" value="TM_PBP2"/>
    <property type="match status" value="1"/>
</dbReference>
<evidence type="ECO:0000313" key="9">
    <source>
        <dbReference type="Proteomes" id="UP000675284"/>
    </source>
</evidence>
<evidence type="ECO:0000313" key="8">
    <source>
        <dbReference type="EMBL" id="MBR7794441.1"/>
    </source>
</evidence>
<evidence type="ECO:0000256" key="2">
    <source>
        <dbReference type="ARBA" id="ARBA00022448"/>
    </source>
</evidence>
<dbReference type="AlphaFoldDB" id="A0A941DS97"/>
<feature type="transmembrane region" description="Helical" evidence="6">
    <location>
        <begin position="109"/>
        <end position="129"/>
    </location>
</feature>
<dbReference type="Pfam" id="PF00528">
    <property type="entry name" value="BPD_transp_1"/>
    <property type="match status" value="1"/>
</dbReference>
<feature type="transmembrane region" description="Helical" evidence="6">
    <location>
        <begin position="231"/>
        <end position="251"/>
    </location>
</feature>
<feature type="transmembrane region" description="Helical" evidence="6">
    <location>
        <begin position="81"/>
        <end position="103"/>
    </location>
</feature>
<evidence type="ECO:0000256" key="6">
    <source>
        <dbReference type="RuleBase" id="RU363032"/>
    </source>
</evidence>
<evidence type="ECO:0000259" key="7">
    <source>
        <dbReference type="PROSITE" id="PS50928"/>
    </source>
</evidence>